<keyword evidence="1" id="KW-0597">Phosphoprotein</keyword>
<evidence type="ECO:0000313" key="5">
    <source>
        <dbReference type="RefSeq" id="XP_026496821.1"/>
    </source>
</evidence>
<dbReference type="GO" id="GO:0031072">
    <property type="term" value="F:heat shock protein binding"/>
    <property type="evidence" value="ECO:0007669"/>
    <property type="project" value="TreeGrafter"/>
</dbReference>
<reference evidence="5" key="1">
    <citation type="submission" date="2025-08" db="UniProtKB">
        <authorList>
            <consortium name="RefSeq"/>
        </authorList>
    </citation>
    <scope>IDENTIFICATION</scope>
    <source>
        <tissue evidence="5">Whole body</tissue>
    </source>
</reference>
<evidence type="ECO:0000313" key="4">
    <source>
        <dbReference type="Proteomes" id="UP001652626"/>
    </source>
</evidence>
<dbReference type="CTD" id="100302622"/>
<dbReference type="PANTHER" id="PTHR44144">
    <property type="entry name" value="DNAJ HOMOLOG SUBFAMILY C MEMBER 9"/>
    <property type="match status" value="1"/>
</dbReference>
<dbReference type="SMART" id="SM00271">
    <property type="entry name" value="DnaJ"/>
    <property type="match status" value="1"/>
</dbReference>
<dbReference type="CDD" id="cd06257">
    <property type="entry name" value="DnaJ"/>
    <property type="match status" value="1"/>
</dbReference>
<dbReference type="PANTHER" id="PTHR44144:SF1">
    <property type="entry name" value="DNAJ HOMOLOG SUBFAMILY C MEMBER 9"/>
    <property type="match status" value="1"/>
</dbReference>
<gene>
    <name evidence="5" type="primary">LOC113401216</name>
</gene>
<dbReference type="FunFam" id="1.10.287.110:FF:000035">
    <property type="entry name" value="DnaJ homolog subfamily C member 9"/>
    <property type="match status" value="1"/>
</dbReference>
<accession>A0A8B8ILL0</accession>
<dbReference type="PRINTS" id="PR00625">
    <property type="entry name" value="JDOMAIN"/>
</dbReference>
<dbReference type="InterPro" id="IPR056453">
    <property type="entry name" value="HTH_DNAJC9"/>
</dbReference>
<evidence type="ECO:0000259" key="3">
    <source>
        <dbReference type="PROSITE" id="PS50076"/>
    </source>
</evidence>
<feature type="region of interest" description="Disordered" evidence="2">
    <location>
        <begin position="181"/>
        <end position="208"/>
    </location>
</feature>
<dbReference type="OrthoDB" id="110024at2759"/>
<dbReference type="Gene3D" id="1.10.287.110">
    <property type="entry name" value="DnaJ domain"/>
    <property type="match status" value="1"/>
</dbReference>
<dbReference type="PROSITE" id="PS00636">
    <property type="entry name" value="DNAJ_1"/>
    <property type="match status" value="1"/>
</dbReference>
<dbReference type="GO" id="GO:0005634">
    <property type="term" value="C:nucleus"/>
    <property type="evidence" value="ECO:0007669"/>
    <property type="project" value="TreeGrafter"/>
</dbReference>
<dbReference type="Pfam" id="PF23302">
    <property type="entry name" value="HTH_DNAJC9"/>
    <property type="match status" value="1"/>
</dbReference>
<dbReference type="GO" id="GO:0005737">
    <property type="term" value="C:cytoplasm"/>
    <property type="evidence" value="ECO:0007669"/>
    <property type="project" value="TreeGrafter"/>
</dbReference>
<dbReference type="GeneID" id="113401216"/>
<sequence>MGLLELCEKYFNTSDLYEVLQISENASDKEVKKAYHKLSLKVHPDRVKDDEKLDATEKFKVLGGVHAILSDKNKRELYDATKSVDEDDYNVLKDKDWTVYWRLLFKKITDEDIKAYEKEYIGSDEEKNDLKNAYLAGKGDMDYIVDQVQFARSEHEPRIRGILTEMIELGDIPAFKIFTHEPAKKRQRRHAKENREAKEAEELKNSLGLNSGENSLELMIKQKQGARLKQMDSLINDLAAKYGGKSKGTKRKSSSKTESTKNKKKKS</sequence>
<feature type="region of interest" description="Disordered" evidence="2">
    <location>
        <begin position="239"/>
        <end position="267"/>
    </location>
</feature>
<dbReference type="InterPro" id="IPR052594">
    <property type="entry name" value="J_domain-containing_protein"/>
</dbReference>
<dbReference type="AlphaFoldDB" id="A0A8B8ILL0"/>
<dbReference type="PROSITE" id="PS50076">
    <property type="entry name" value="DNAJ_2"/>
    <property type="match status" value="1"/>
</dbReference>
<protein>
    <submittedName>
        <fullName evidence="5">DnaJ homolog subfamily C member 9</fullName>
    </submittedName>
</protein>
<dbReference type="InterPro" id="IPR001623">
    <property type="entry name" value="DnaJ_domain"/>
</dbReference>
<organism evidence="4 5">
    <name type="scientific">Vanessa tameamea</name>
    <name type="common">Kamehameha butterfly</name>
    <dbReference type="NCBI Taxonomy" id="334116"/>
    <lineage>
        <taxon>Eukaryota</taxon>
        <taxon>Metazoa</taxon>
        <taxon>Ecdysozoa</taxon>
        <taxon>Arthropoda</taxon>
        <taxon>Hexapoda</taxon>
        <taxon>Insecta</taxon>
        <taxon>Pterygota</taxon>
        <taxon>Neoptera</taxon>
        <taxon>Endopterygota</taxon>
        <taxon>Lepidoptera</taxon>
        <taxon>Glossata</taxon>
        <taxon>Ditrysia</taxon>
        <taxon>Papilionoidea</taxon>
        <taxon>Nymphalidae</taxon>
        <taxon>Nymphalinae</taxon>
        <taxon>Vanessa</taxon>
    </lineage>
</organism>
<dbReference type="SUPFAM" id="SSF46565">
    <property type="entry name" value="Chaperone J-domain"/>
    <property type="match status" value="1"/>
</dbReference>
<proteinExistence type="predicted"/>
<feature type="compositionally biased region" description="Basic and acidic residues" evidence="2">
    <location>
        <begin position="193"/>
        <end position="204"/>
    </location>
</feature>
<dbReference type="InterPro" id="IPR036869">
    <property type="entry name" value="J_dom_sf"/>
</dbReference>
<dbReference type="Proteomes" id="UP001652626">
    <property type="component" value="Chromosome 7"/>
</dbReference>
<name>A0A8B8ILL0_VANTA</name>
<dbReference type="OMA" id="WLDLWSK"/>
<feature type="domain" description="J" evidence="3">
    <location>
        <begin position="15"/>
        <end position="82"/>
    </location>
</feature>
<dbReference type="InterPro" id="IPR018253">
    <property type="entry name" value="DnaJ_domain_CS"/>
</dbReference>
<evidence type="ECO:0000256" key="2">
    <source>
        <dbReference type="SAM" id="MobiDB-lite"/>
    </source>
</evidence>
<dbReference type="Pfam" id="PF00226">
    <property type="entry name" value="DnaJ"/>
    <property type="match status" value="1"/>
</dbReference>
<dbReference type="RefSeq" id="XP_026496821.1">
    <property type="nucleotide sequence ID" value="XM_026641036.2"/>
</dbReference>
<evidence type="ECO:0000256" key="1">
    <source>
        <dbReference type="ARBA" id="ARBA00022553"/>
    </source>
</evidence>
<keyword evidence="4" id="KW-1185">Reference proteome</keyword>